<keyword evidence="3" id="KW-1185">Reference proteome</keyword>
<name>A0ABZ1CFB7_9PROT</name>
<dbReference type="Proteomes" id="UP001334732">
    <property type="component" value="Chromosome"/>
</dbReference>
<organism evidence="2 3">
    <name type="scientific">Thiobacillus sedimenti</name>
    <dbReference type="NCBI Taxonomy" id="3110231"/>
    <lineage>
        <taxon>Bacteria</taxon>
        <taxon>Pseudomonadati</taxon>
        <taxon>Pseudomonadota</taxon>
        <taxon>Betaproteobacteria</taxon>
        <taxon>Nitrosomonadales</taxon>
        <taxon>Thiobacillaceae</taxon>
        <taxon>Thiobacillus</taxon>
    </lineage>
</organism>
<dbReference type="PRINTS" id="PR00420">
    <property type="entry name" value="RNGMNOXGNASE"/>
</dbReference>
<dbReference type="InterPro" id="IPR036188">
    <property type="entry name" value="FAD/NAD-bd_sf"/>
</dbReference>
<dbReference type="InterPro" id="IPR002937">
    <property type="entry name" value="Amino_oxidase"/>
</dbReference>
<dbReference type="SUPFAM" id="SSF51905">
    <property type="entry name" value="FAD/NAD(P)-binding domain"/>
    <property type="match status" value="1"/>
</dbReference>
<dbReference type="PROSITE" id="PS51257">
    <property type="entry name" value="PROKAR_LIPOPROTEIN"/>
    <property type="match status" value="1"/>
</dbReference>
<dbReference type="EMBL" id="CP141769">
    <property type="protein sequence ID" value="WRS38072.1"/>
    <property type="molecule type" value="Genomic_DNA"/>
</dbReference>
<dbReference type="Gene3D" id="3.50.50.60">
    <property type="entry name" value="FAD/NAD(P)-binding domain"/>
    <property type="match status" value="1"/>
</dbReference>
<dbReference type="InterPro" id="IPR050464">
    <property type="entry name" value="Zeta_carotene_desat/Oxidored"/>
</dbReference>
<gene>
    <name evidence="2" type="primary">hpnE</name>
    <name evidence="2" type="ORF">VA613_08590</name>
</gene>
<dbReference type="EC" id="1.17.8.1" evidence="2"/>
<keyword evidence="2" id="KW-0560">Oxidoreductase</keyword>
<protein>
    <submittedName>
        <fullName evidence="2">Hydroxysqualene dehydroxylase HpnE</fullName>
        <ecNumber evidence="2">1.17.8.1</ecNumber>
    </submittedName>
</protein>
<evidence type="ECO:0000313" key="2">
    <source>
        <dbReference type="EMBL" id="WRS38072.1"/>
    </source>
</evidence>
<dbReference type="GO" id="GO:0016491">
    <property type="term" value="F:oxidoreductase activity"/>
    <property type="evidence" value="ECO:0007669"/>
    <property type="project" value="UniProtKB-KW"/>
</dbReference>
<evidence type="ECO:0000313" key="3">
    <source>
        <dbReference type="Proteomes" id="UP001334732"/>
    </source>
</evidence>
<dbReference type="RefSeq" id="WP_324778686.1">
    <property type="nucleotide sequence ID" value="NZ_CP141769.1"/>
</dbReference>
<dbReference type="InterPro" id="IPR017830">
    <property type="entry name" value="SQase_HpnE"/>
</dbReference>
<dbReference type="Pfam" id="PF01593">
    <property type="entry name" value="Amino_oxidase"/>
    <property type="match status" value="1"/>
</dbReference>
<evidence type="ECO:0000259" key="1">
    <source>
        <dbReference type="Pfam" id="PF01593"/>
    </source>
</evidence>
<dbReference type="PANTHER" id="PTHR42923:SF47">
    <property type="entry name" value="BLR3003 PROTEIN"/>
    <property type="match status" value="1"/>
</dbReference>
<dbReference type="NCBIfam" id="TIGR03467">
    <property type="entry name" value="HpnE"/>
    <property type="match status" value="1"/>
</dbReference>
<dbReference type="PANTHER" id="PTHR42923">
    <property type="entry name" value="PROTOPORPHYRINOGEN OXIDASE"/>
    <property type="match status" value="1"/>
</dbReference>
<feature type="domain" description="Amine oxidase" evidence="1">
    <location>
        <begin position="13"/>
        <end position="418"/>
    </location>
</feature>
<sequence>MTAKVAVVGGGWAGCAAALTLAEAGVAVTLYEAGRTLGGRARAVGLDGETLDNGQHILLGAYRQTLELIERVQPAATPSPLWRLPLTLEQPPDFRLACPRLPAPLHLAAGLLGARGLRWGEKLAAARWVHALLGDRTPLAGSVSQLTRAQPESLNRLLWHPLCVSALNTPPERASAEVFRDVIHAAFGGRSADSDLLLPRRDLSAVFPEPAAARVEALGGTVHRATRVTAVDAAPAGVTLVTPRATATFSHAILAVAPQHLGALIARIPALEAASDAAAAFDYLPIATAYIRYDADFRLARPLLALADGPAQFVFDRGRSHGQAGLLAFVASAAATLPADWLDQAEGQLRRIVDPGPARWRRRIVEKQATYACVPAMTRPPVQTPHPRLFLAGDYTAGPYPATLESATSSGVQSAALLLEAL</sequence>
<proteinExistence type="predicted"/>
<accession>A0ABZ1CFB7</accession>
<reference evidence="2 3" key="1">
    <citation type="submission" date="2023-12" db="EMBL/GenBank/DDBJ databases">
        <title>Thiobacillus sedimentum sp. nov., a chemolithoautotrophic sulfur-oxidizing bacterium isolated from freshwater sediment.</title>
        <authorList>
            <person name="Luo J."/>
            <person name="Dai C."/>
        </authorList>
    </citation>
    <scope>NUCLEOTIDE SEQUENCE [LARGE SCALE GENOMIC DNA]</scope>
    <source>
        <strain evidence="2 3">SCUT-2</strain>
    </source>
</reference>